<dbReference type="CDD" id="cd00009">
    <property type="entry name" value="AAA"/>
    <property type="match status" value="1"/>
</dbReference>
<accession>A0A329QSP8</accession>
<dbReference type="Pfam" id="PF09848">
    <property type="entry name" value="SLFN-g3_helicase"/>
    <property type="match status" value="1"/>
</dbReference>
<organism evidence="2 3">
    <name type="scientific">Phytoactinopolyspora halophila</name>
    <dbReference type="NCBI Taxonomy" id="1981511"/>
    <lineage>
        <taxon>Bacteria</taxon>
        <taxon>Bacillati</taxon>
        <taxon>Actinomycetota</taxon>
        <taxon>Actinomycetes</taxon>
        <taxon>Jiangellales</taxon>
        <taxon>Jiangellaceae</taxon>
        <taxon>Phytoactinopolyspora</taxon>
    </lineage>
</organism>
<dbReference type="Gene3D" id="3.40.50.300">
    <property type="entry name" value="P-loop containing nucleotide triphosphate hydrolases"/>
    <property type="match status" value="1"/>
</dbReference>
<dbReference type="EMBL" id="QMIG01000006">
    <property type="protein sequence ID" value="RAW15420.1"/>
    <property type="molecule type" value="Genomic_DNA"/>
</dbReference>
<dbReference type="SMART" id="SM00382">
    <property type="entry name" value="AAA"/>
    <property type="match status" value="1"/>
</dbReference>
<keyword evidence="3" id="KW-1185">Reference proteome</keyword>
<dbReference type="InterPro" id="IPR003593">
    <property type="entry name" value="AAA+_ATPase"/>
</dbReference>
<reference evidence="2 3" key="1">
    <citation type="submission" date="2018-06" db="EMBL/GenBank/DDBJ databases">
        <title>Phytoactinopolyspora halophila sp. nov., a novel halophilic actinomycete isolated from a saline soil in China.</title>
        <authorList>
            <person name="Tang S.-K."/>
        </authorList>
    </citation>
    <scope>NUCLEOTIDE SEQUENCE [LARGE SCALE GENOMIC DNA]</scope>
    <source>
        <strain evidence="2 3">YIM 96934</strain>
    </source>
</reference>
<dbReference type="GO" id="GO:0005524">
    <property type="term" value="F:ATP binding"/>
    <property type="evidence" value="ECO:0007669"/>
    <property type="project" value="UniProtKB-KW"/>
</dbReference>
<dbReference type="InterPro" id="IPR018647">
    <property type="entry name" value="SLFN_3-like_DNA/RNA_helicase"/>
</dbReference>
<feature type="domain" description="AAA+ ATPase" evidence="1">
    <location>
        <begin position="260"/>
        <end position="414"/>
    </location>
</feature>
<comment type="caution">
    <text evidence="2">The sequence shown here is derived from an EMBL/GenBank/DDBJ whole genome shotgun (WGS) entry which is preliminary data.</text>
</comment>
<evidence type="ECO:0000313" key="3">
    <source>
        <dbReference type="Proteomes" id="UP000250462"/>
    </source>
</evidence>
<name>A0A329QSP8_9ACTN</name>
<keyword evidence="2" id="KW-0547">Nucleotide-binding</keyword>
<dbReference type="RefSeq" id="WP_112258023.1">
    <property type="nucleotide sequence ID" value="NZ_QMIG01000006.1"/>
</dbReference>
<dbReference type="SUPFAM" id="SSF52540">
    <property type="entry name" value="P-loop containing nucleoside triphosphate hydrolases"/>
    <property type="match status" value="1"/>
</dbReference>
<gene>
    <name evidence="2" type="ORF">DPM12_09220</name>
</gene>
<dbReference type="OrthoDB" id="3193269at2"/>
<protein>
    <submittedName>
        <fullName evidence="2">ATP-binding protein</fullName>
    </submittedName>
</protein>
<dbReference type="InterPro" id="IPR027417">
    <property type="entry name" value="P-loop_NTPase"/>
</dbReference>
<sequence>MSAFRASAESLAALALESTLPVRIAEHVRYATGARASDAEMRSWERSLPVLARDLVDAGLGSVEILVEHRLPLTSKRVDAIVAGVHPRTGEDSYVVVELKQWSSAEAWEDNDELVLVEGRHRGPRLNPATQVHGYCELIADFTASLRGRSDVVKGVAYLHNATDHAVRDVLDQSQDEHSRVFTAQRRGEFLDYLQTHLSPAPGAPAADRFLSSAIRPSRQLLAVAAEEIKERERFTLLDEQRVAYEHVLHAVEHAHEQDSKRVIVVKGGPGSGKSVIALSILGELSRRGRTVVHATGSKSFTETLRKYAGKGSTRLKNLFRYFNSFMKESANSLDVLIADEAHRIRATSENRFTKASDRTGRPQVEELISVASVPVFLLDEHQVVKPGEIGTYEAIEEAAARRGLEVIPVDLEGQFRCGGSAVYERWVKRLLGLEPGGPAPWEGDERFEVQVADSPSDLEAILATKRDEGYSARMSAGFCWPWSNPRPDGSLVADVQIGDWARPWNVKSERSVGGAPGRSYWATDPAGFGQVGCIYTAQGFEYDWSGVIIGPDLVARDGELTSVRSENRDPAFRNRNSVSDAEFDRNVRNVYKVLLTRGMVGTVVYATDRHTREFLAELIEGVRRPASA</sequence>
<proteinExistence type="predicted"/>
<dbReference type="AlphaFoldDB" id="A0A329QSP8"/>
<evidence type="ECO:0000313" key="2">
    <source>
        <dbReference type="EMBL" id="RAW15420.1"/>
    </source>
</evidence>
<evidence type="ECO:0000259" key="1">
    <source>
        <dbReference type="SMART" id="SM00382"/>
    </source>
</evidence>
<keyword evidence="2" id="KW-0067">ATP-binding</keyword>
<dbReference type="Proteomes" id="UP000250462">
    <property type="component" value="Unassembled WGS sequence"/>
</dbReference>